<sequence>METFTPNAYLVGGPVPVGSAVKDPRVVTLPAGTELAEDAAEDGSGIHVWRRTDKIRSFEGLDLREYEYVGPAGS</sequence>
<dbReference type="Proteomes" id="UP000675781">
    <property type="component" value="Unassembled WGS sequence"/>
</dbReference>
<accession>A0A941EX59</accession>
<evidence type="ECO:0000313" key="1">
    <source>
        <dbReference type="EMBL" id="MBR7838038.1"/>
    </source>
</evidence>
<comment type="caution">
    <text evidence="1">The sequence shown here is derived from an EMBL/GenBank/DDBJ whole genome shotgun (WGS) entry which is preliminary data.</text>
</comment>
<dbReference type="AlphaFoldDB" id="A0A941EX59"/>
<name>A0A941EX59_9ACTN</name>
<protein>
    <submittedName>
        <fullName evidence="1">Uncharacterized protein</fullName>
    </submittedName>
</protein>
<keyword evidence="2" id="KW-1185">Reference proteome</keyword>
<gene>
    <name evidence="1" type="ORF">KDL01_32495</name>
</gene>
<reference evidence="1" key="1">
    <citation type="submission" date="2021-04" db="EMBL/GenBank/DDBJ databases">
        <title>Genome based classification of Actinospica acidithermotolerans sp. nov., an actinobacterium isolated from an Indonesian hot spring.</title>
        <authorList>
            <person name="Kusuma A.B."/>
            <person name="Putra K.E."/>
            <person name="Nafisah S."/>
            <person name="Loh J."/>
            <person name="Nouioui I."/>
            <person name="Goodfellow M."/>
        </authorList>
    </citation>
    <scope>NUCLEOTIDE SEQUENCE</scope>
    <source>
        <strain evidence="1">CSCA 57</strain>
    </source>
</reference>
<evidence type="ECO:0000313" key="2">
    <source>
        <dbReference type="Proteomes" id="UP000675781"/>
    </source>
</evidence>
<dbReference type="EMBL" id="JAGSOG010000252">
    <property type="protein sequence ID" value="MBR7838038.1"/>
    <property type="molecule type" value="Genomic_DNA"/>
</dbReference>
<organism evidence="1 2">
    <name type="scientific">Actinospica durhamensis</name>
    <dbReference type="NCBI Taxonomy" id="1508375"/>
    <lineage>
        <taxon>Bacteria</taxon>
        <taxon>Bacillati</taxon>
        <taxon>Actinomycetota</taxon>
        <taxon>Actinomycetes</taxon>
        <taxon>Catenulisporales</taxon>
        <taxon>Actinospicaceae</taxon>
        <taxon>Actinospica</taxon>
    </lineage>
</organism>
<dbReference type="RefSeq" id="WP_212532500.1">
    <property type="nucleotide sequence ID" value="NZ_JAGSOG010000252.1"/>
</dbReference>
<proteinExistence type="predicted"/>